<keyword evidence="2" id="KW-1185">Reference proteome</keyword>
<gene>
    <name evidence="1" type="ORF">Taro_055158</name>
</gene>
<comment type="caution">
    <text evidence="1">The sequence shown here is derived from an EMBL/GenBank/DDBJ whole genome shotgun (WGS) entry which is preliminary data.</text>
</comment>
<reference evidence="1" key="1">
    <citation type="submission" date="2017-07" db="EMBL/GenBank/DDBJ databases">
        <title>Taro Niue Genome Assembly and Annotation.</title>
        <authorList>
            <person name="Atibalentja N."/>
            <person name="Keating K."/>
            <person name="Fields C.J."/>
        </authorList>
    </citation>
    <scope>NUCLEOTIDE SEQUENCE</scope>
    <source>
        <strain evidence="1">Niue_2</strain>
        <tissue evidence="1">Leaf</tissue>
    </source>
</reference>
<dbReference type="EMBL" id="NMUH01012173">
    <property type="protein sequence ID" value="MQM22110.1"/>
    <property type="molecule type" value="Genomic_DNA"/>
</dbReference>
<dbReference type="AlphaFoldDB" id="A0A843XSS9"/>
<accession>A0A843XSS9</accession>
<dbReference type="Proteomes" id="UP000652761">
    <property type="component" value="Unassembled WGS sequence"/>
</dbReference>
<protein>
    <submittedName>
        <fullName evidence="1">Uncharacterized protein</fullName>
    </submittedName>
</protein>
<organism evidence="1 2">
    <name type="scientific">Colocasia esculenta</name>
    <name type="common">Wild taro</name>
    <name type="synonym">Arum esculentum</name>
    <dbReference type="NCBI Taxonomy" id="4460"/>
    <lineage>
        <taxon>Eukaryota</taxon>
        <taxon>Viridiplantae</taxon>
        <taxon>Streptophyta</taxon>
        <taxon>Embryophyta</taxon>
        <taxon>Tracheophyta</taxon>
        <taxon>Spermatophyta</taxon>
        <taxon>Magnoliopsida</taxon>
        <taxon>Liliopsida</taxon>
        <taxon>Araceae</taxon>
        <taxon>Aroideae</taxon>
        <taxon>Colocasieae</taxon>
        <taxon>Colocasia</taxon>
    </lineage>
</organism>
<sequence>MLLIQSPSILEFHHNLPIVLSFSNQ</sequence>
<evidence type="ECO:0000313" key="1">
    <source>
        <dbReference type="EMBL" id="MQM22110.1"/>
    </source>
</evidence>
<proteinExistence type="predicted"/>
<name>A0A843XSS9_COLES</name>
<evidence type="ECO:0000313" key="2">
    <source>
        <dbReference type="Proteomes" id="UP000652761"/>
    </source>
</evidence>